<organism evidence="1 2">
    <name type="scientific">Lysobacter enzymogenes</name>
    <dbReference type="NCBI Taxonomy" id="69"/>
    <lineage>
        <taxon>Bacteria</taxon>
        <taxon>Pseudomonadati</taxon>
        <taxon>Pseudomonadota</taxon>
        <taxon>Gammaproteobacteria</taxon>
        <taxon>Lysobacterales</taxon>
        <taxon>Lysobacteraceae</taxon>
        <taxon>Lysobacter</taxon>
    </lineage>
</organism>
<gene>
    <name evidence="1" type="ORF">GLE_3181</name>
</gene>
<evidence type="ECO:0000313" key="2">
    <source>
        <dbReference type="Proteomes" id="UP000061569"/>
    </source>
</evidence>
<dbReference type="OrthoDB" id="5973914at2"/>
<dbReference type="Proteomes" id="UP000061569">
    <property type="component" value="Chromosome"/>
</dbReference>
<dbReference type="KEGG" id="lez:GLE_3181"/>
<reference evidence="1 2" key="1">
    <citation type="submission" date="2015-11" db="EMBL/GenBank/DDBJ databases">
        <title>Genome sequences of Lysobacter enzymogenes strain C3 and Lysobacter antibioticus ATCC 29479.</title>
        <authorList>
            <person name="Kobayashi D.Y."/>
        </authorList>
    </citation>
    <scope>NUCLEOTIDE SEQUENCE [LARGE SCALE GENOMIC DNA]</scope>
    <source>
        <strain evidence="1 2">C3</strain>
    </source>
</reference>
<proteinExistence type="predicted"/>
<dbReference type="PATRIC" id="fig|69.6.peg.3136"/>
<protein>
    <submittedName>
        <fullName evidence="1">Uncharacterized protein</fullName>
    </submittedName>
</protein>
<dbReference type="EMBL" id="CP013140">
    <property type="protein sequence ID" value="ALN58527.1"/>
    <property type="molecule type" value="Genomic_DNA"/>
</dbReference>
<name>A0A0S2DJS1_LYSEN</name>
<dbReference type="RefSeq" id="WP_057948103.1">
    <property type="nucleotide sequence ID" value="NZ_CP110813.1"/>
</dbReference>
<sequence length="209" mass="22113">MSKLLPFGLLLALCLTPAATGAQHRGFDLSQLDLSQLDLSRLDPAAIMASANDTLMRAPDARIDGLFQALRSASRDRGDAATLCALFDPHADRSAQALMAAAQRLSPDSHQRFGNALIEIAASGLQSPRQAYDAGAAKQSLKSAAAQAMMLHDGFGAGLNADGADETSRQARCQSFAWLLDALGEQPLAQRAGAMRLLLNEGMNRLAVR</sequence>
<accession>A0A0S2DJS1</accession>
<dbReference type="AlphaFoldDB" id="A0A0S2DJS1"/>
<evidence type="ECO:0000313" key="1">
    <source>
        <dbReference type="EMBL" id="ALN58527.1"/>
    </source>
</evidence>